<accession>A0AAN8YK08</accession>
<protein>
    <recommendedName>
        <fullName evidence="1">Alliinase C-terminal domain-containing protein</fullName>
    </recommendedName>
</protein>
<dbReference type="InterPro" id="IPR006948">
    <property type="entry name" value="Alliinase_C"/>
</dbReference>
<comment type="caution">
    <text evidence="2">The sequence shown here is derived from an EMBL/GenBank/DDBJ whole genome shotgun (WGS) entry which is preliminary data.</text>
</comment>
<organism evidence="2 3">
    <name type="scientific">Solanum bulbocastanum</name>
    <name type="common">Wild potato</name>
    <dbReference type="NCBI Taxonomy" id="147425"/>
    <lineage>
        <taxon>Eukaryota</taxon>
        <taxon>Viridiplantae</taxon>
        <taxon>Streptophyta</taxon>
        <taxon>Embryophyta</taxon>
        <taxon>Tracheophyta</taxon>
        <taxon>Spermatophyta</taxon>
        <taxon>Magnoliopsida</taxon>
        <taxon>eudicotyledons</taxon>
        <taxon>Gunneridae</taxon>
        <taxon>Pentapetalae</taxon>
        <taxon>asterids</taxon>
        <taxon>lamiids</taxon>
        <taxon>Solanales</taxon>
        <taxon>Solanaceae</taxon>
        <taxon>Solanoideae</taxon>
        <taxon>Solaneae</taxon>
        <taxon>Solanum</taxon>
    </lineage>
</organism>
<evidence type="ECO:0000313" key="2">
    <source>
        <dbReference type="EMBL" id="KAK6796614.1"/>
    </source>
</evidence>
<name>A0AAN8YK08_SOLBU</name>
<dbReference type="Pfam" id="PF04864">
    <property type="entry name" value="Alliinase_C"/>
    <property type="match status" value="1"/>
</dbReference>
<dbReference type="Gene3D" id="3.90.1150.10">
    <property type="entry name" value="Aspartate Aminotransferase, domain 1"/>
    <property type="match status" value="1"/>
</dbReference>
<dbReference type="AlphaFoldDB" id="A0AAN8YK08"/>
<keyword evidence="3" id="KW-1185">Reference proteome</keyword>
<feature type="domain" description="Alliinase C-terminal" evidence="1">
    <location>
        <begin position="1"/>
        <end position="101"/>
    </location>
</feature>
<dbReference type="InterPro" id="IPR015422">
    <property type="entry name" value="PyrdxlP-dep_Trfase_small"/>
</dbReference>
<proteinExistence type="predicted"/>
<sequence length="115" mass="13338">MFRFAHTIMKTRWEKLAEILSTSKRFSIEQLPSQHCAVSKQVRPPSPAFAWLKCEAEEDEEYHNVLRKADTAFGVENRYVRLSVVNSRDDFDLLLQTLQDLVSKHRSIVDGVMSL</sequence>
<dbReference type="Proteomes" id="UP001371456">
    <property type="component" value="Unassembled WGS sequence"/>
</dbReference>
<evidence type="ECO:0000259" key="1">
    <source>
        <dbReference type="Pfam" id="PF04864"/>
    </source>
</evidence>
<dbReference type="EMBL" id="JBANQN010000002">
    <property type="protein sequence ID" value="KAK6796614.1"/>
    <property type="molecule type" value="Genomic_DNA"/>
</dbReference>
<reference evidence="2 3" key="1">
    <citation type="submission" date="2024-02" db="EMBL/GenBank/DDBJ databases">
        <title>de novo genome assembly of Solanum bulbocastanum strain 11H21.</title>
        <authorList>
            <person name="Hosaka A.J."/>
        </authorList>
    </citation>
    <scope>NUCLEOTIDE SEQUENCE [LARGE SCALE GENOMIC DNA]</scope>
    <source>
        <tissue evidence="2">Young leaves</tissue>
    </source>
</reference>
<evidence type="ECO:0000313" key="3">
    <source>
        <dbReference type="Proteomes" id="UP001371456"/>
    </source>
</evidence>
<dbReference type="InterPro" id="IPR015424">
    <property type="entry name" value="PyrdxlP-dep_Trfase"/>
</dbReference>
<gene>
    <name evidence="2" type="ORF">RDI58_004315</name>
</gene>
<dbReference type="SUPFAM" id="SSF53383">
    <property type="entry name" value="PLP-dependent transferases"/>
    <property type="match status" value="1"/>
</dbReference>
<dbReference type="GO" id="GO:0016846">
    <property type="term" value="F:carbon-sulfur lyase activity"/>
    <property type="evidence" value="ECO:0007669"/>
    <property type="project" value="InterPro"/>
</dbReference>